<dbReference type="NCBIfam" id="NF040910">
    <property type="entry name" value="CD1375_fam"/>
    <property type="match status" value="1"/>
</dbReference>
<name>A0A9Q4FCQ3_BRELA</name>
<accession>A0A9Q4FCQ3</accession>
<evidence type="ECO:0000313" key="2">
    <source>
        <dbReference type="EMBL" id="MCZ0809739.1"/>
    </source>
</evidence>
<protein>
    <submittedName>
        <fullName evidence="2">CD1375 family protein</fullName>
    </submittedName>
</protein>
<dbReference type="EMBL" id="JAPTNE010000042">
    <property type="protein sequence ID" value="MCZ0809739.1"/>
    <property type="molecule type" value="Genomic_DNA"/>
</dbReference>
<dbReference type="Proteomes" id="UP001077662">
    <property type="component" value="Unassembled WGS sequence"/>
</dbReference>
<organism evidence="2 3">
    <name type="scientific">Brevibacillus laterosporus</name>
    <name type="common">Bacillus laterosporus</name>
    <dbReference type="NCBI Taxonomy" id="1465"/>
    <lineage>
        <taxon>Bacteria</taxon>
        <taxon>Bacillati</taxon>
        <taxon>Bacillota</taxon>
        <taxon>Bacilli</taxon>
        <taxon>Bacillales</taxon>
        <taxon>Paenibacillaceae</taxon>
        <taxon>Brevibacillus</taxon>
    </lineage>
</organism>
<evidence type="ECO:0000313" key="1">
    <source>
        <dbReference type="EMBL" id="MCZ0808739.1"/>
    </source>
</evidence>
<dbReference type="AlphaFoldDB" id="A0A9Q4FCQ3"/>
<gene>
    <name evidence="1" type="ORF">O0554_17780</name>
    <name evidence="2" type="ORF">O0554_23025</name>
</gene>
<reference evidence="2" key="1">
    <citation type="submission" date="2022-09" db="EMBL/GenBank/DDBJ databases">
        <title>Genome analysis and characterization of larvicidal activity of Brevibacillus strains.</title>
        <authorList>
            <person name="Patrusheva E.V."/>
            <person name="Izotova A.O."/>
            <person name="Toshchakov S.V."/>
            <person name="Sineoky S.P."/>
        </authorList>
    </citation>
    <scope>NUCLEOTIDE SEQUENCE</scope>
    <source>
        <strain evidence="2">VKPM_B-13247</strain>
    </source>
</reference>
<sequence length="46" mass="5486">MEQPYRVKVYAYLVEIGRREIKSLPEEYKVPVAEYIVEQIEKPKSS</sequence>
<dbReference type="RefSeq" id="WP_162932773.1">
    <property type="nucleotide sequence ID" value="NZ_CP032410.1"/>
</dbReference>
<comment type="caution">
    <text evidence="2">The sequence shown here is derived from an EMBL/GenBank/DDBJ whole genome shotgun (WGS) entry which is preliminary data.</text>
</comment>
<dbReference type="EMBL" id="JAPTNE010000024">
    <property type="protein sequence ID" value="MCZ0808739.1"/>
    <property type="molecule type" value="Genomic_DNA"/>
</dbReference>
<dbReference type="InterPro" id="IPR047907">
    <property type="entry name" value="CD1375-like"/>
</dbReference>
<evidence type="ECO:0000313" key="3">
    <source>
        <dbReference type="Proteomes" id="UP001077662"/>
    </source>
</evidence>
<proteinExistence type="predicted"/>